<feature type="transmembrane region" description="Helical" evidence="7">
    <location>
        <begin position="7"/>
        <end position="26"/>
    </location>
</feature>
<evidence type="ECO:0000256" key="6">
    <source>
        <dbReference type="SAM" id="MobiDB-lite"/>
    </source>
</evidence>
<dbReference type="OrthoDB" id="870113at2"/>
<comment type="subcellular location">
    <subcellularLocation>
        <location evidence="1">Cell membrane</location>
        <topology evidence="1">Multi-pass membrane protein</topology>
    </subcellularLocation>
</comment>
<feature type="transmembrane region" description="Helical" evidence="7">
    <location>
        <begin position="101"/>
        <end position="125"/>
    </location>
</feature>
<feature type="transmembrane region" description="Helical" evidence="7">
    <location>
        <begin position="73"/>
        <end position="95"/>
    </location>
</feature>
<proteinExistence type="predicted"/>
<comment type="caution">
    <text evidence="8">The sequence shown here is derived from an EMBL/GenBank/DDBJ whole genome shotgun (WGS) entry which is preliminary data.</text>
</comment>
<dbReference type="PANTHER" id="PTHR30250:SF11">
    <property type="entry name" value="O-ANTIGEN TRANSPORTER-RELATED"/>
    <property type="match status" value="1"/>
</dbReference>
<keyword evidence="2" id="KW-1003">Cell membrane</keyword>
<feature type="transmembrane region" description="Helical" evidence="7">
    <location>
        <begin position="346"/>
        <end position="366"/>
    </location>
</feature>
<gene>
    <name evidence="8" type="ORF">FDY95_09695</name>
</gene>
<evidence type="ECO:0000313" key="9">
    <source>
        <dbReference type="Proteomes" id="UP000305517"/>
    </source>
</evidence>
<feature type="transmembrane region" description="Helical" evidence="7">
    <location>
        <begin position="372"/>
        <end position="393"/>
    </location>
</feature>
<organism evidence="8 9">
    <name type="scientific">Hymenobacter jeollabukensis</name>
    <dbReference type="NCBI Taxonomy" id="2025313"/>
    <lineage>
        <taxon>Bacteria</taxon>
        <taxon>Pseudomonadati</taxon>
        <taxon>Bacteroidota</taxon>
        <taxon>Cytophagia</taxon>
        <taxon>Cytophagales</taxon>
        <taxon>Hymenobacteraceae</taxon>
        <taxon>Hymenobacter</taxon>
    </lineage>
</organism>
<feature type="transmembrane region" description="Helical" evidence="7">
    <location>
        <begin position="313"/>
        <end position="334"/>
    </location>
</feature>
<evidence type="ECO:0000256" key="4">
    <source>
        <dbReference type="ARBA" id="ARBA00022989"/>
    </source>
</evidence>
<dbReference type="PANTHER" id="PTHR30250">
    <property type="entry name" value="PST FAMILY PREDICTED COLANIC ACID TRANSPORTER"/>
    <property type="match status" value="1"/>
</dbReference>
<dbReference type="Proteomes" id="UP000305517">
    <property type="component" value="Unassembled WGS sequence"/>
</dbReference>
<dbReference type="AlphaFoldDB" id="A0A5R8WSV8"/>
<accession>A0A5R8WSV8</accession>
<name>A0A5R8WSV8_9BACT</name>
<keyword evidence="4 7" id="KW-1133">Transmembrane helix</keyword>
<dbReference type="RefSeq" id="WP_138077170.1">
    <property type="nucleotide sequence ID" value="NZ_VAJM01000003.1"/>
</dbReference>
<dbReference type="EMBL" id="VAJM01000003">
    <property type="protein sequence ID" value="TLM94271.1"/>
    <property type="molecule type" value="Genomic_DNA"/>
</dbReference>
<evidence type="ECO:0000256" key="5">
    <source>
        <dbReference type="ARBA" id="ARBA00023136"/>
    </source>
</evidence>
<evidence type="ECO:0000313" key="8">
    <source>
        <dbReference type="EMBL" id="TLM94271.1"/>
    </source>
</evidence>
<protein>
    <submittedName>
        <fullName evidence="8">Lipopolysaccharide biosynthesis protein</fullName>
    </submittedName>
</protein>
<feature type="transmembrane region" description="Helical" evidence="7">
    <location>
        <begin position="137"/>
        <end position="156"/>
    </location>
</feature>
<keyword evidence="5 7" id="KW-0472">Membrane</keyword>
<feature type="transmembrane region" description="Helical" evidence="7">
    <location>
        <begin position="46"/>
        <end position="66"/>
    </location>
</feature>
<evidence type="ECO:0000256" key="2">
    <source>
        <dbReference type="ARBA" id="ARBA00022475"/>
    </source>
</evidence>
<reference evidence="8 9" key="1">
    <citation type="submission" date="2019-05" db="EMBL/GenBank/DDBJ databases">
        <title>Hymenobacter edaphi sp. nov., isolated from abandoned arsenic-contaminated farmland soil.</title>
        <authorList>
            <person name="Nie L."/>
        </authorList>
    </citation>
    <scope>NUCLEOTIDE SEQUENCE [LARGE SCALE GENOMIC DNA]</scope>
    <source>
        <strain evidence="8 9">1-3-3-8</strain>
    </source>
</reference>
<keyword evidence="3 7" id="KW-0812">Transmembrane</keyword>
<evidence type="ECO:0000256" key="3">
    <source>
        <dbReference type="ARBA" id="ARBA00022692"/>
    </source>
</evidence>
<keyword evidence="9" id="KW-1185">Reference proteome</keyword>
<dbReference type="GO" id="GO:0005886">
    <property type="term" value="C:plasma membrane"/>
    <property type="evidence" value="ECO:0007669"/>
    <property type="project" value="UniProtKB-SubCell"/>
</dbReference>
<feature type="transmembrane region" description="Helical" evidence="7">
    <location>
        <begin position="283"/>
        <end position="307"/>
    </location>
</feature>
<feature type="transmembrane region" description="Helical" evidence="7">
    <location>
        <begin position="162"/>
        <end position="182"/>
    </location>
</feature>
<feature type="region of interest" description="Disordered" evidence="6">
    <location>
        <begin position="425"/>
        <end position="447"/>
    </location>
</feature>
<evidence type="ECO:0000256" key="1">
    <source>
        <dbReference type="ARBA" id="ARBA00004651"/>
    </source>
</evidence>
<evidence type="ECO:0000256" key="7">
    <source>
        <dbReference type="SAM" id="Phobius"/>
    </source>
</evidence>
<sequence length="447" mass="47704">MNLPRLLHTFVARLGVALLNFGVVWLTARYLGAAGRGQVSLFVTDMALSLLFIGLLGGSSLIYLAPRRSVWHLLLPALAWATVVCAAGSAGIWLWRGTGWAYAAHLFGVSWLQAAFSIVTLLLLGRRREQSFNYLNLAQAGLLTAGLAAVFLGLQVRLVAVYWWASYLAYGLPLLAGLLLLARLPDRWRRQPGELREVTRELAKNSRGAHLANILSFLNYRLSYYFLAALAGPKAVGVLSVSVALAEAIWLIPRSAAQLQYVDVVHADDKQAQARALARTARLTLLATGAAVLVLALLPTPLLAAVFGAEFGAARPLLALLAPGVLIFSLNMLLSSYFAGLAAYRTNNLATGAGLVVTLLASALLIPRFGAAGAALSSTLSYFTSTAWLLLAFRRHTGIGLGRLLPGWADVASLPRLLKTGELSAEAEDVPRPAAADESAVRNPAQP</sequence>
<dbReference type="InterPro" id="IPR050833">
    <property type="entry name" value="Poly_Biosynth_Transport"/>
</dbReference>